<name>A0A482XBR4_LAOST</name>
<keyword evidence="3" id="KW-1185">Reference proteome</keyword>
<feature type="region of interest" description="Disordered" evidence="1">
    <location>
        <begin position="72"/>
        <end position="104"/>
    </location>
</feature>
<dbReference type="Proteomes" id="UP000291343">
    <property type="component" value="Unassembled WGS sequence"/>
</dbReference>
<reference evidence="2 3" key="1">
    <citation type="journal article" date="2017" name="Gigascience">
        <title>Genome sequence of the small brown planthopper, Laodelphax striatellus.</title>
        <authorList>
            <person name="Zhu J."/>
            <person name="Jiang F."/>
            <person name="Wang X."/>
            <person name="Yang P."/>
            <person name="Bao Y."/>
            <person name="Zhao W."/>
            <person name="Wang W."/>
            <person name="Lu H."/>
            <person name="Wang Q."/>
            <person name="Cui N."/>
            <person name="Li J."/>
            <person name="Chen X."/>
            <person name="Luo L."/>
            <person name="Yu J."/>
            <person name="Kang L."/>
            <person name="Cui F."/>
        </authorList>
    </citation>
    <scope>NUCLEOTIDE SEQUENCE [LARGE SCALE GENOMIC DNA]</scope>
    <source>
        <strain evidence="2">Lst14</strain>
    </source>
</reference>
<evidence type="ECO:0000256" key="1">
    <source>
        <dbReference type="SAM" id="MobiDB-lite"/>
    </source>
</evidence>
<proteinExistence type="predicted"/>
<gene>
    <name evidence="2" type="ORF">LSTR_LSTR001305</name>
</gene>
<sequence length="104" mass="12106">MGLGWKDKITLHQHAYDLGSGPDPRPKRAESVRVTTKPKHTKQKDNDCSPLRRKFHFLLEVRSRVPARRVRECGVGSERREREGRMKERTVRRKDSEGVGESKE</sequence>
<evidence type="ECO:0000313" key="2">
    <source>
        <dbReference type="EMBL" id="RZF43127.1"/>
    </source>
</evidence>
<dbReference type="EMBL" id="QKKF02013261">
    <property type="protein sequence ID" value="RZF43127.1"/>
    <property type="molecule type" value="Genomic_DNA"/>
</dbReference>
<comment type="caution">
    <text evidence="2">The sequence shown here is derived from an EMBL/GenBank/DDBJ whole genome shotgun (WGS) entry which is preliminary data.</text>
</comment>
<dbReference type="AlphaFoldDB" id="A0A482XBR4"/>
<evidence type="ECO:0000313" key="3">
    <source>
        <dbReference type="Proteomes" id="UP000291343"/>
    </source>
</evidence>
<protein>
    <submittedName>
        <fullName evidence="2">Uncharacterized protein</fullName>
    </submittedName>
</protein>
<organism evidence="2 3">
    <name type="scientific">Laodelphax striatellus</name>
    <name type="common">Small brown planthopper</name>
    <name type="synonym">Delphax striatella</name>
    <dbReference type="NCBI Taxonomy" id="195883"/>
    <lineage>
        <taxon>Eukaryota</taxon>
        <taxon>Metazoa</taxon>
        <taxon>Ecdysozoa</taxon>
        <taxon>Arthropoda</taxon>
        <taxon>Hexapoda</taxon>
        <taxon>Insecta</taxon>
        <taxon>Pterygota</taxon>
        <taxon>Neoptera</taxon>
        <taxon>Paraneoptera</taxon>
        <taxon>Hemiptera</taxon>
        <taxon>Auchenorrhyncha</taxon>
        <taxon>Fulgoroidea</taxon>
        <taxon>Delphacidae</taxon>
        <taxon>Criomorphinae</taxon>
        <taxon>Laodelphax</taxon>
    </lineage>
</organism>
<dbReference type="InParanoid" id="A0A482XBR4"/>
<accession>A0A482XBR4</accession>
<feature type="region of interest" description="Disordered" evidence="1">
    <location>
        <begin position="15"/>
        <end position="48"/>
    </location>
</feature>